<dbReference type="EMBL" id="LSRX01000179">
    <property type="protein sequence ID" value="OLQ05632.1"/>
    <property type="molecule type" value="Genomic_DNA"/>
</dbReference>
<keyword evidence="2" id="KW-1185">Reference proteome</keyword>
<proteinExistence type="predicted"/>
<dbReference type="Proteomes" id="UP000186817">
    <property type="component" value="Unassembled WGS sequence"/>
</dbReference>
<gene>
    <name evidence="1" type="ORF">AK812_SmicGene11137</name>
</gene>
<accession>A0A1Q9EDY7</accession>
<comment type="caution">
    <text evidence="1">The sequence shown here is derived from an EMBL/GenBank/DDBJ whole genome shotgun (WGS) entry which is preliminary data.</text>
</comment>
<sequence length="91" mass="9906">MLLLGRGFVTGILPVAVLVAVGLLKASDVRCSVLMEARSSLQGIAGILPFFGFYEVKKHFVNTTVQPQVAHWEIIEYFPVTLPVIYGLATS</sequence>
<dbReference type="AlphaFoldDB" id="A0A1Q9EDY7"/>
<evidence type="ECO:0000313" key="1">
    <source>
        <dbReference type="EMBL" id="OLQ05632.1"/>
    </source>
</evidence>
<organism evidence="1 2">
    <name type="scientific">Symbiodinium microadriaticum</name>
    <name type="common">Dinoflagellate</name>
    <name type="synonym">Zooxanthella microadriatica</name>
    <dbReference type="NCBI Taxonomy" id="2951"/>
    <lineage>
        <taxon>Eukaryota</taxon>
        <taxon>Sar</taxon>
        <taxon>Alveolata</taxon>
        <taxon>Dinophyceae</taxon>
        <taxon>Suessiales</taxon>
        <taxon>Symbiodiniaceae</taxon>
        <taxon>Symbiodinium</taxon>
    </lineage>
</organism>
<name>A0A1Q9EDY7_SYMMI</name>
<protein>
    <submittedName>
        <fullName evidence="1">Uncharacterized protein</fullName>
    </submittedName>
</protein>
<reference evidence="1 2" key="1">
    <citation type="submission" date="2016-02" db="EMBL/GenBank/DDBJ databases">
        <title>Genome analysis of coral dinoflagellate symbionts highlights evolutionary adaptations to a symbiotic lifestyle.</title>
        <authorList>
            <person name="Aranda M."/>
            <person name="Li Y."/>
            <person name="Liew Y.J."/>
            <person name="Baumgarten S."/>
            <person name="Simakov O."/>
            <person name="Wilson M."/>
            <person name="Piel J."/>
            <person name="Ashoor H."/>
            <person name="Bougouffa S."/>
            <person name="Bajic V.B."/>
            <person name="Ryu T."/>
            <person name="Ravasi T."/>
            <person name="Bayer T."/>
            <person name="Micklem G."/>
            <person name="Kim H."/>
            <person name="Bhak J."/>
            <person name="Lajeunesse T.C."/>
            <person name="Voolstra C.R."/>
        </authorList>
    </citation>
    <scope>NUCLEOTIDE SEQUENCE [LARGE SCALE GENOMIC DNA]</scope>
    <source>
        <strain evidence="1 2">CCMP2467</strain>
    </source>
</reference>
<evidence type="ECO:0000313" key="2">
    <source>
        <dbReference type="Proteomes" id="UP000186817"/>
    </source>
</evidence>